<dbReference type="Proteomes" id="UP001201020">
    <property type="component" value="Chromosome"/>
</dbReference>
<sequence>MRGVFIALEKENKFEYYFKPEKIIDEIEWTELKIQQLHEQGMINEFFSISLHEYQIAGQFFTLKNNKNKKHIIGFLLNENTNPIPYRSLINSLLSFVNSLIITDEDKIFEEILEDLIKLANKQCTTISVNNHKKKLCVENKKTLYETLKENLWAF</sequence>
<protein>
    <submittedName>
        <fullName evidence="1">Uncharacterized protein</fullName>
    </submittedName>
</protein>
<evidence type="ECO:0000313" key="1">
    <source>
        <dbReference type="EMBL" id="UJG41508.1"/>
    </source>
</evidence>
<gene>
    <name evidence="1" type="ORF">K9W45_03355</name>
</gene>
<organism evidence="1">
    <name type="scientific">Candidatus Heimdallarchaeum aukensis</name>
    <dbReference type="NCBI Taxonomy" id="2876573"/>
    <lineage>
        <taxon>Archaea</taxon>
        <taxon>Promethearchaeati</taxon>
        <taxon>Candidatus Heimdallarchaeota</taxon>
        <taxon>Candidatus Heimdallarchaeia (ex Rinke et al. 2021) (nom. nud.)</taxon>
        <taxon>Candidatus Heimdallarchaeales</taxon>
        <taxon>Candidatus Heimdallarchaeaceae</taxon>
        <taxon>Candidatus Heimdallarchaeum</taxon>
    </lineage>
</organism>
<accession>A0A9Y1BM30</accession>
<dbReference type="EMBL" id="CP084166">
    <property type="protein sequence ID" value="UJG41508.1"/>
    <property type="molecule type" value="Genomic_DNA"/>
</dbReference>
<reference evidence="1" key="1">
    <citation type="journal article" date="2022" name="Nat. Microbiol.">
        <title>Unique mobile elements and scalable gene flow at the prokaryote-eukaryote boundary revealed by circularized Asgard archaea genomes.</title>
        <authorList>
            <person name="Wu F."/>
            <person name="Speth D.R."/>
            <person name="Philosof A."/>
            <person name="Cremiere A."/>
            <person name="Narayanan A."/>
            <person name="Barco R.A."/>
            <person name="Connon S.A."/>
            <person name="Amend J.P."/>
            <person name="Antoshechkin I.A."/>
            <person name="Orphan V.J."/>
        </authorList>
    </citation>
    <scope>NUCLEOTIDE SEQUENCE</scope>
    <source>
        <strain evidence="1">PM71</strain>
    </source>
</reference>
<dbReference type="AlphaFoldDB" id="A0A9Y1BM30"/>
<name>A0A9Y1BM30_9ARCH</name>
<proteinExistence type="predicted"/>